<protein>
    <submittedName>
        <fullName evidence="2">Uncharacterized protein</fullName>
    </submittedName>
</protein>
<sequence length="49" mass="5639">MHQQRFISTHSLNKNKRSNSNKFLQNFSQNLPLVSNSKKGAKAPFNITH</sequence>
<dbReference type="Proteomes" id="UP000019091">
    <property type="component" value="Chromosome"/>
</dbReference>
<feature type="region of interest" description="Disordered" evidence="1">
    <location>
        <begin position="1"/>
        <end position="49"/>
    </location>
</feature>
<evidence type="ECO:0000313" key="3">
    <source>
        <dbReference type="Proteomes" id="UP000019091"/>
    </source>
</evidence>
<dbReference type="EMBL" id="CP006954">
    <property type="protein sequence ID" value="AHG80810.1"/>
    <property type="molecule type" value="Genomic_DNA"/>
</dbReference>
<gene>
    <name evidence="2" type="ORF">F542_920</name>
</gene>
<feature type="compositionally biased region" description="Polar residues" evidence="1">
    <location>
        <begin position="1"/>
        <end position="10"/>
    </location>
</feature>
<feature type="compositionally biased region" description="Polar residues" evidence="1">
    <location>
        <begin position="23"/>
        <end position="38"/>
    </location>
</feature>
<proteinExistence type="predicted"/>
<evidence type="ECO:0000313" key="2">
    <source>
        <dbReference type="EMBL" id="AHG80810.1"/>
    </source>
</evidence>
<evidence type="ECO:0000256" key="1">
    <source>
        <dbReference type="SAM" id="MobiDB-lite"/>
    </source>
</evidence>
<reference evidence="2 3" key="1">
    <citation type="journal article" date="2014" name="Genome Announc.">
        <title>Complete Closed Genome Sequences of Three Bibersteinia trehalosi Nasopharyngeal Isolates from Cattle with Shipping Fever.</title>
        <authorList>
            <person name="Harhay G.P."/>
            <person name="McVey D.S."/>
            <person name="Koren S."/>
            <person name="Phillippy A.M."/>
            <person name="Bono J."/>
            <person name="Harhay D.M."/>
            <person name="Clawson M.L."/>
            <person name="Heaton M.P."/>
            <person name="Chitko-McKown C.G."/>
            <person name="Korlach J."/>
            <person name="Smith T.P."/>
        </authorList>
    </citation>
    <scope>NUCLEOTIDE SEQUENCE [LARGE SCALE GENOMIC DNA]</scope>
    <source>
        <strain evidence="2 3">USDA-ARS-USMARC-188</strain>
    </source>
</reference>
<dbReference type="KEGG" id="btre:F542_920"/>
<dbReference type="AlphaFoldDB" id="A0A4V7I720"/>
<accession>A0A4V7I720</accession>
<organism evidence="2 3">
    <name type="scientific">Bibersteinia trehalosi USDA-ARS-USMARC-188</name>
    <dbReference type="NCBI Taxonomy" id="1263829"/>
    <lineage>
        <taxon>Bacteria</taxon>
        <taxon>Pseudomonadati</taxon>
        <taxon>Pseudomonadota</taxon>
        <taxon>Gammaproteobacteria</taxon>
        <taxon>Pasteurellales</taxon>
        <taxon>Pasteurellaceae</taxon>
        <taxon>Bibersteinia</taxon>
    </lineage>
</organism>
<name>A0A4V7I720_BIBTR</name>